<dbReference type="Gene3D" id="2.60.120.620">
    <property type="entry name" value="q2cbj1_9rhob like domain"/>
    <property type="match status" value="1"/>
</dbReference>
<proteinExistence type="predicted"/>
<protein>
    <recommendedName>
        <fullName evidence="3">Prolyl 4-hydroxylase alpha subunit Fe(2+) 2OG dioxygenase domain-containing protein</fullName>
    </recommendedName>
</protein>
<dbReference type="GO" id="GO:0046872">
    <property type="term" value="F:metal ion binding"/>
    <property type="evidence" value="ECO:0007669"/>
    <property type="project" value="UniProtKB-KW"/>
</dbReference>
<keyword evidence="6" id="KW-1185">Reference proteome</keyword>
<feature type="domain" description="Prolyl 4-hydroxylase alpha subunit Fe(2+) 2OG dioxygenase" evidence="3">
    <location>
        <begin position="231"/>
        <end position="330"/>
    </location>
</feature>
<keyword evidence="1" id="KW-0479">Metal-binding</keyword>
<dbReference type="PANTHER" id="PTHR10869:SF246">
    <property type="entry name" value="TRANSMEMBRANE PROLYL 4-HYDROXYLASE"/>
    <property type="match status" value="1"/>
</dbReference>
<evidence type="ECO:0000256" key="1">
    <source>
        <dbReference type="ARBA" id="ARBA00022723"/>
    </source>
</evidence>
<dbReference type="InterPro" id="IPR044862">
    <property type="entry name" value="Pro_4_hyd_alph_FE2OG_OXY"/>
</dbReference>
<gene>
    <name evidence="4" type="ORF">C1SCF055_LOCUS2561</name>
</gene>
<evidence type="ECO:0000313" key="4">
    <source>
        <dbReference type="EMBL" id="CAI3974132.1"/>
    </source>
</evidence>
<evidence type="ECO:0000256" key="2">
    <source>
        <dbReference type="ARBA" id="ARBA00023004"/>
    </source>
</evidence>
<name>A0A9P1BIP8_9DINO</name>
<dbReference type="PANTHER" id="PTHR10869">
    <property type="entry name" value="PROLYL 4-HYDROXYLASE ALPHA SUBUNIT"/>
    <property type="match status" value="1"/>
</dbReference>
<reference evidence="5 6" key="2">
    <citation type="submission" date="2024-05" db="EMBL/GenBank/DDBJ databases">
        <authorList>
            <person name="Chen Y."/>
            <person name="Shah S."/>
            <person name="Dougan E. K."/>
            <person name="Thang M."/>
            <person name="Chan C."/>
        </authorList>
    </citation>
    <scope>NUCLEOTIDE SEQUENCE [LARGE SCALE GENOMIC DNA]</scope>
</reference>
<dbReference type="EMBL" id="CAMXCT010000117">
    <property type="protein sequence ID" value="CAI3974132.1"/>
    <property type="molecule type" value="Genomic_DNA"/>
</dbReference>
<evidence type="ECO:0000313" key="5">
    <source>
        <dbReference type="EMBL" id="CAL4761444.1"/>
    </source>
</evidence>
<accession>A0A9P1BIP8</accession>
<dbReference type="SUPFAM" id="SSF51197">
    <property type="entry name" value="Clavaminate synthase-like"/>
    <property type="match status" value="1"/>
</dbReference>
<dbReference type="OrthoDB" id="69177at2759"/>
<reference evidence="4" key="1">
    <citation type="submission" date="2022-10" db="EMBL/GenBank/DDBJ databases">
        <authorList>
            <person name="Chen Y."/>
            <person name="Dougan E. K."/>
            <person name="Chan C."/>
            <person name="Rhodes N."/>
            <person name="Thang M."/>
        </authorList>
    </citation>
    <scope>NUCLEOTIDE SEQUENCE</scope>
</reference>
<dbReference type="GO" id="GO:0004656">
    <property type="term" value="F:procollagen-proline 4-dioxygenase activity"/>
    <property type="evidence" value="ECO:0007669"/>
    <property type="project" value="TreeGrafter"/>
</dbReference>
<dbReference type="EMBL" id="CAMXCT030000117">
    <property type="protein sequence ID" value="CAL4761444.1"/>
    <property type="molecule type" value="Genomic_DNA"/>
</dbReference>
<comment type="caution">
    <text evidence="4">The sequence shown here is derived from an EMBL/GenBank/DDBJ whole genome shotgun (WGS) entry which is preliminary data.</text>
</comment>
<keyword evidence="2" id="KW-0408">Iron</keyword>
<evidence type="ECO:0000259" key="3">
    <source>
        <dbReference type="Pfam" id="PF13640"/>
    </source>
</evidence>
<organism evidence="4">
    <name type="scientific">Cladocopium goreaui</name>
    <dbReference type="NCBI Taxonomy" id="2562237"/>
    <lineage>
        <taxon>Eukaryota</taxon>
        <taxon>Sar</taxon>
        <taxon>Alveolata</taxon>
        <taxon>Dinophyceae</taxon>
        <taxon>Suessiales</taxon>
        <taxon>Symbiodiniaceae</taxon>
        <taxon>Cladocopium</taxon>
    </lineage>
</organism>
<evidence type="ECO:0000313" key="6">
    <source>
        <dbReference type="Proteomes" id="UP001152797"/>
    </source>
</evidence>
<dbReference type="Pfam" id="PF13640">
    <property type="entry name" value="2OG-FeII_Oxy_3"/>
    <property type="match status" value="1"/>
</dbReference>
<dbReference type="GO" id="GO:0005783">
    <property type="term" value="C:endoplasmic reticulum"/>
    <property type="evidence" value="ECO:0007669"/>
    <property type="project" value="TreeGrafter"/>
</dbReference>
<dbReference type="Proteomes" id="UP001152797">
    <property type="component" value="Unassembled WGS sequence"/>
</dbReference>
<sequence length="341" mass="37998">MGVQKRKASGRQNCTERCMITVAKCMAQAQGMRDEVQSQVVDSARSSNEYIRFQLCIFYEKMSASRVRSLDLFTAAAHIGVMSSSEYRFPKALVKAILMQAKRQLAGADDISESSVRKLCEEIERPLERRSLCAPLCSATCGGTAKGIDALPLSWARPEQEVWVLREVLKPSEVQAIREWGLSRADWVQANGHLINQFFDPVLSFKLWSRVKHLMPNVQGLAAAGLNEHLRFLRYGEGHYFAPHQDGENRKDCGRSVFSALLYLSDSTGCDDGSTRFVSPLCPEVARCGRCDWSCSHCVDAPVATGDMVIFTQTLLHAGTEPKNSEKYVIRTDVMYPVSSS</sequence>
<dbReference type="AlphaFoldDB" id="A0A9P1BIP8"/>
<dbReference type="InterPro" id="IPR045054">
    <property type="entry name" value="P4HA-like"/>
</dbReference>
<dbReference type="EMBL" id="CAMXCT020000117">
    <property type="protein sequence ID" value="CAL1127507.1"/>
    <property type="molecule type" value="Genomic_DNA"/>
</dbReference>